<evidence type="ECO:0000313" key="2">
    <source>
        <dbReference type="Proteomes" id="UP001519287"/>
    </source>
</evidence>
<dbReference type="SUPFAM" id="SSF50129">
    <property type="entry name" value="GroES-like"/>
    <property type="match status" value="1"/>
</dbReference>
<proteinExistence type="predicted"/>
<dbReference type="Proteomes" id="UP001519287">
    <property type="component" value="Unassembled WGS sequence"/>
</dbReference>
<dbReference type="Gene3D" id="3.90.180.10">
    <property type="entry name" value="Medium-chain alcohol dehydrogenases, catalytic domain"/>
    <property type="match status" value="1"/>
</dbReference>
<sequence>MPIRYPKLYLVMASHAKNGDQVYALTGMRFGCYAEYTCLPEDGLIAPKPTNVTNEEAAADDFDTVMIDSHGRAPFHANRHNVFLWYLITSSRLLY</sequence>
<protein>
    <submittedName>
        <fullName evidence="1">Uncharacterized protein</fullName>
    </submittedName>
</protein>
<keyword evidence="2" id="KW-1185">Reference proteome</keyword>
<comment type="caution">
    <text evidence="1">The sequence shown here is derived from an EMBL/GenBank/DDBJ whole genome shotgun (WGS) entry which is preliminary data.</text>
</comment>
<name>A0ABS4JCN6_9BACL</name>
<reference evidence="1 2" key="1">
    <citation type="submission" date="2021-03" db="EMBL/GenBank/DDBJ databases">
        <title>Genomic Encyclopedia of Type Strains, Phase IV (KMG-IV): sequencing the most valuable type-strain genomes for metagenomic binning, comparative biology and taxonomic classification.</title>
        <authorList>
            <person name="Goeker M."/>
        </authorList>
    </citation>
    <scope>NUCLEOTIDE SEQUENCE [LARGE SCALE GENOMIC DNA]</scope>
    <source>
        <strain evidence="1 2">DSM 26048</strain>
    </source>
</reference>
<organism evidence="1 2">
    <name type="scientific">Paenibacillus eucommiae</name>
    <dbReference type="NCBI Taxonomy" id="1355755"/>
    <lineage>
        <taxon>Bacteria</taxon>
        <taxon>Bacillati</taxon>
        <taxon>Bacillota</taxon>
        <taxon>Bacilli</taxon>
        <taxon>Bacillales</taxon>
        <taxon>Paenibacillaceae</taxon>
        <taxon>Paenibacillus</taxon>
    </lineage>
</organism>
<evidence type="ECO:0000313" key="1">
    <source>
        <dbReference type="EMBL" id="MBP1996970.1"/>
    </source>
</evidence>
<dbReference type="EMBL" id="JAGGLB010000062">
    <property type="protein sequence ID" value="MBP1996970.1"/>
    <property type="molecule type" value="Genomic_DNA"/>
</dbReference>
<accession>A0ABS4JCN6</accession>
<dbReference type="InterPro" id="IPR011032">
    <property type="entry name" value="GroES-like_sf"/>
</dbReference>
<gene>
    <name evidence="1" type="ORF">J2Z66_008648</name>
</gene>